<feature type="compositionally biased region" description="Polar residues" evidence="1">
    <location>
        <begin position="11"/>
        <end position="23"/>
    </location>
</feature>
<organism evidence="2 3">
    <name type="scientific">Apiotrichum porosum</name>
    <dbReference type="NCBI Taxonomy" id="105984"/>
    <lineage>
        <taxon>Eukaryota</taxon>
        <taxon>Fungi</taxon>
        <taxon>Dikarya</taxon>
        <taxon>Basidiomycota</taxon>
        <taxon>Agaricomycotina</taxon>
        <taxon>Tremellomycetes</taxon>
        <taxon>Trichosporonales</taxon>
        <taxon>Trichosporonaceae</taxon>
        <taxon>Apiotrichum</taxon>
    </lineage>
</organism>
<reference evidence="2 3" key="1">
    <citation type="submission" date="2018-11" db="EMBL/GenBank/DDBJ databases">
        <title>Genome sequence of Apiotrichum porosum DSM 27194.</title>
        <authorList>
            <person name="Aliyu H."/>
            <person name="Gorte O."/>
            <person name="Ochsenreither K."/>
        </authorList>
    </citation>
    <scope>NUCLEOTIDE SEQUENCE [LARGE SCALE GENOMIC DNA]</scope>
    <source>
        <strain evidence="2 3">DSM 27194</strain>
    </source>
</reference>
<dbReference type="Proteomes" id="UP000279236">
    <property type="component" value="Unassembled WGS sequence"/>
</dbReference>
<dbReference type="GeneID" id="39587682"/>
<feature type="compositionally biased region" description="Basic and acidic residues" evidence="1">
    <location>
        <begin position="141"/>
        <end position="152"/>
    </location>
</feature>
<dbReference type="EMBL" id="RSCE01000015">
    <property type="protein sequence ID" value="RSH77579.1"/>
    <property type="molecule type" value="Genomic_DNA"/>
</dbReference>
<keyword evidence="3" id="KW-1185">Reference proteome</keyword>
<sequence>MPSRRRETPAFSPQPQAPPTTQVDPLHGRGTTSHTQYCAGPYPPYRPPYGPPWVARMLAGGSMAAFTLVLSKQPQRPVSRAPDWETCGHYHAAKTVLRRGTWVEICSLAQRPSSTRAKPNPPPRLPSPPMNGRRVVSAKSVADKARNRDEKRRTGRMPGEAPPLRLYPRPNATGGD</sequence>
<feature type="region of interest" description="Disordered" evidence="1">
    <location>
        <begin position="1"/>
        <end position="41"/>
    </location>
</feature>
<accession>A0A427XFB2</accession>
<gene>
    <name evidence="2" type="ORF">EHS24_003139</name>
</gene>
<feature type="compositionally biased region" description="Pro residues" evidence="1">
    <location>
        <begin position="119"/>
        <end position="129"/>
    </location>
</feature>
<dbReference type="AlphaFoldDB" id="A0A427XFB2"/>
<protein>
    <submittedName>
        <fullName evidence="2">Uncharacterized protein</fullName>
    </submittedName>
</protein>
<evidence type="ECO:0000313" key="3">
    <source>
        <dbReference type="Proteomes" id="UP000279236"/>
    </source>
</evidence>
<dbReference type="RefSeq" id="XP_028472726.1">
    <property type="nucleotide sequence ID" value="XM_028618838.1"/>
</dbReference>
<comment type="caution">
    <text evidence="2">The sequence shown here is derived from an EMBL/GenBank/DDBJ whole genome shotgun (WGS) entry which is preliminary data.</text>
</comment>
<evidence type="ECO:0000256" key="1">
    <source>
        <dbReference type="SAM" id="MobiDB-lite"/>
    </source>
</evidence>
<feature type="region of interest" description="Disordered" evidence="1">
    <location>
        <begin position="112"/>
        <end position="176"/>
    </location>
</feature>
<name>A0A427XFB2_9TREE</name>
<evidence type="ECO:0000313" key="2">
    <source>
        <dbReference type="EMBL" id="RSH77579.1"/>
    </source>
</evidence>
<proteinExistence type="predicted"/>